<reference evidence="2" key="1">
    <citation type="journal article" date="2013" name="Science">
        <title>The Amborella genome and the evolution of flowering plants.</title>
        <authorList>
            <consortium name="Amborella Genome Project"/>
        </authorList>
    </citation>
    <scope>NUCLEOTIDE SEQUENCE [LARGE SCALE GENOMIC DNA]</scope>
</reference>
<organism evidence="1 2">
    <name type="scientific">Amborella trichopoda</name>
    <dbReference type="NCBI Taxonomy" id="13333"/>
    <lineage>
        <taxon>Eukaryota</taxon>
        <taxon>Viridiplantae</taxon>
        <taxon>Streptophyta</taxon>
        <taxon>Embryophyta</taxon>
        <taxon>Tracheophyta</taxon>
        <taxon>Spermatophyta</taxon>
        <taxon>Magnoliopsida</taxon>
        <taxon>Amborellales</taxon>
        <taxon>Amborellaceae</taxon>
        <taxon>Amborella</taxon>
    </lineage>
</organism>
<sequence>MNGLEHGNYIFPIGQKGKFPHYQKQEFHAGGKRIPIWLTRGRELWEGIGIESNELRVGANSKIFFVHGWV</sequence>
<dbReference type="AlphaFoldDB" id="W1NKS4"/>
<keyword evidence="2" id="KW-1185">Reference proteome</keyword>
<evidence type="ECO:0000313" key="1">
    <source>
        <dbReference type="EMBL" id="ERM95795.1"/>
    </source>
</evidence>
<proteinExistence type="predicted"/>
<dbReference type="HOGENOM" id="CLU_2761201_0_0_1"/>
<dbReference type="Gramene" id="ERM95795">
    <property type="protein sequence ID" value="ERM95795"/>
    <property type="gene ID" value="AMTR_s00188p00042750"/>
</dbReference>
<dbReference type="EMBL" id="KI397403">
    <property type="protein sequence ID" value="ERM95795.1"/>
    <property type="molecule type" value="Genomic_DNA"/>
</dbReference>
<dbReference type="Proteomes" id="UP000017836">
    <property type="component" value="Unassembled WGS sequence"/>
</dbReference>
<protein>
    <submittedName>
        <fullName evidence="1">Uncharacterized protein</fullName>
    </submittedName>
</protein>
<gene>
    <name evidence="1" type="ORF">AMTR_s00188p00042750</name>
</gene>
<evidence type="ECO:0000313" key="2">
    <source>
        <dbReference type="Proteomes" id="UP000017836"/>
    </source>
</evidence>
<accession>W1NKS4</accession>
<name>W1NKS4_AMBTC</name>